<organism evidence="2 3">
    <name type="scientific">Pararge aegeria aegeria</name>
    <dbReference type="NCBI Taxonomy" id="348720"/>
    <lineage>
        <taxon>Eukaryota</taxon>
        <taxon>Metazoa</taxon>
        <taxon>Ecdysozoa</taxon>
        <taxon>Arthropoda</taxon>
        <taxon>Hexapoda</taxon>
        <taxon>Insecta</taxon>
        <taxon>Pterygota</taxon>
        <taxon>Neoptera</taxon>
        <taxon>Endopterygota</taxon>
        <taxon>Lepidoptera</taxon>
        <taxon>Glossata</taxon>
        <taxon>Ditrysia</taxon>
        <taxon>Papilionoidea</taxon>
        <taxon>Nymphalidae</taxon>
        <taxon>Satyrinae</taxon>
        <taxon>Satyrini</taxon>
        <taxon>Parargina</taxon>
        <taxon>Pararge</taxon>
    </lineage>
</organism>
<sequence>MSNPDHTLSESNPISNGKQTQLNSNRTRPNHPGAVVEVSDNPLDASKLVIAFETGLVGGVGPARARGRVARLPGHGRRGRRGARGRVAAGRQAHDGARRRRAGHVEPARAAPHGAVLPSRCVLTGLKNLGGLSKFKILNFDEIPYKPVLKIQIG</sequence>
<feature type="region of interest" description="Disordered" evidence="1">
    <location>
        <begin position="72"/>
        <end position="111"/>
    </location>
</feature>
<dbReference type="Proteomes" id="UP000838756">
    <property type="component" value="Unassembled WGS sequence"/>
</dbReference>
<name>A0A8S4QL79_9NEOP</name>
<keyword evidence="3" id="KW-1185">Reference proteome</keyword>
<comment type="caution">
    <text evidence="2">The sequence shown here is derived from an EMBL/GenBank/DDBJ whole genome shotgun (WGS) entry which is preliminary data.</text>
</comment>
<reference evidence="2" key="1">
    <citation type="submission" date="2022-03" db="EMBL/GenBank/DDBJ databases">
        <authorList>
            <person name="Lindestad O."/>
        </authorList>
    </citation>
    <scope>NUCLEOTIDE SEQUENCE</scope>
</reference>
<protein>
    <submittedName>
        <fullName evidence="2">Jg3093 protein</fullName>
    </submittedName>
</protein>
<gene>
    <name evidence="2" type="primary">jg3093</name>
    <name evidence="2" type="ORF">PAEG_LOCUS2190</name>
</gene>
<accession>A0A8S4QL79</accession>
<feature type="compositionally biased region" description="Polar residues" evidence="1">
    <location>
        <begin position="1"/>
        <end position="27"/>
    </location>
</feature>
<proteinExistence type="predicted"/>
<evidence type="ECO:0000313" key="2">
    <source>
        <dbReference type="EMBL" id="CAH2210280.1"/>
    </source>
</evidence>
<dbReference type="AlphaFoldDB" id="A0A8S4QL79"/>
<evidence type="ECO:0000256" key="1">
    <source>
        <dbReference type="SAM" id="MobiDB-lite"/>
    </source>
</evidence>
<feature type="region of interest" description="Disordered" evidence="1">
    <location>
        <begin position="1"/>
        <end position="36"/>
    </location>
</feature>
<dbReference type="EMBL" id="CAKXAJ010007112">
    <property type="protein sequence ID" value="CAH2210280.1"/>
    <property type="molecule type" value="Genomic_DNA"/>
</dbReference>
<evidence type="ECO:0000313" key="3">
    <source>
        <dbReference type="Proteomes" id="UP000838756"/>
    </source>
</evidence>
<feature type="compositionally biased region" description="Basic residues" evidence="1">
    <location>
        <begin position="72"/>
        <end position="84"/>
    </location>
</feature>